<reference evidence="3" key="1">
    <citation type="journal article" date="2020" name="Stud. Mycol.">
        <title>101 Dothideomycetes genomes: a test case for predicting lifestyles and emergence of pathogens.</title>
        <authorList>
            <person name="Haridas S."/>
            <person name="Albert R."/>
            <person name="Binder M."/>
            <person name="Bloem J."/>
            <person name="Labutti K."/>
            <person name="Salamov A."/>
            <person name="Andreopoulos B."/>
            <person name="Baker S."/>
            <person name="Barry K."/>
            <person name="Bills G."/>
            <person name="Bluhm B."/>
            <person name="Cannon C."/>
            <person name="Castanera R."/>
            <person name="Culley D."/>
            <person name="Daum C."/>
            <person name="Ezra D."/>
            <person name="Gonzalez J."/>
            <person name="Henrissat B."/>
            <person name="Kuo A."/>
            <person name="Liang C."/>
            <person name="Lipzen A."/>
            <person name="Lutzoni F."/>
            <person name="Magnuson J."/>
            <person name="Mondo S."/>
            <person name="Nolan M."/>
            <person name="Ohm R."/>
            <person name="Pangilinan J."/>
            <person name="Park H.-J."/>
            <person name="Ramirez L."/>
            <person name="Alfaro M."/>
            <person name="Sun H."/>
            <person name="Tritt A."/>
            <person name="Yoshinaga Y."/>
            <person name="Zwiers L.-H."/>
            <person name="Turgeon B."/>
            <person name="Goodwin S."/>
            <person name="Spatafora J."/>
            <person name="Crous P."/>
            <person name="Grigoriev I."/>
        </authorList>
    </citation>
    <scope>NUCLEOTIDE SEQUENCE</scope>
    <source>
        <strain evidence="3">CBS 122681</strain>
    </source>
</reference>
<feature type="coiled-coil region" evidence="1">
    <location>
        <begin position="845"/>
        <end position="872"/>
    </location>
</feature>
<feature type="compositionally biased region" description="Low complexity" evidence="2">
    <location>
        <begin position="642"/>
        <end position="669"/>
    </location>
</feature>
<gene>
    <name evidence="3" type="ORF">K491DRAFT_35883</name>
</gene>
<feature type="compositionally biased region" description="Low complexity" evidence="2">
    <location>
        <begin position="677"/>
        <end position="690"/>
    </location>
</feature>
<feature type="compositionally biased region" description="Low complexity" evidence="2">
    <location>
        <begin position="253"/>
        <end position="274"/>
    </location>
</feature>
<organism evidence="3 4">
    <name type="scientific">Lophiostoma macrostomum CBS 122681</name>
    <dbReference type="NCBI Taxonomy" id="1314788"/>
    <lineage>
        <taxon>Eukaryota</taxon>
        <taxon>Fungi</taxon>
        <taxon>Dikarya</taxon>
        <taxon>Ascomycota</taxon>
        <taxon>Pezizomycotina</taxon>
        <taxon>Dothideomycetes</taxon>
        <taxon>Pleosporomycetidae</taxon>
        <taxon>Pleosporales</taxon>
        <taxon>Lophiostomataceae</taxon>
        <taxon>Lophiostoma</taxon>
    </lineage>
</organism>
<feature type="compositionally biased region" description="Basic and acidic residues" evidence="2">
    <location>
        <begin position="371"/>
        <end position="383"/>
    </location>
</feature>
<feature type="compositionally biased region" description="Low complexity" evidence="2">
    <location>
        <begin position="339"/>
        <end position="348"/>
    </location>
</feature>
<protein>
    <submittedName>
        <fullName evidence="3">Uncharacterized protein</fullName>
    </submittedName>
</protein>
<keyword evidence="4" id="KW-1185">Reference proteome</keyword>
<evidence type="ECO:0000313" key="4">
    <source>
        <dbReference type="Proteomes" id="UP000799324"/>
    </source>
</evidence>
<feature type="region of interest" description="Disordered" evidence="2">
    <location>
        <begin position="101"/>
        <end position="302"/>
    </location>
</feature>
<feature type="region of interest" description="Disordered" evidence="2">
    <location>
        <begin position="642"/>
        <end position="690"/>
    </location>
</feature>
<evidence type="ECO:0000256" key="2">
    <source>
        <dbReference type="SAM" id="MobiDB-lite"/>
    </source>
</evidence>
<feature type="compositionally biased region" description="Polar residues" evidence="2">
    <location>
        <begin position="463"/>
        <end position="475"/>
    </location>
</feature>
<feature type="compositionally biased region" description="Polar residues" evidence="2">
    <location>
        <begin position="186"/>
        <end position="218"/>
    </location>
</feature>
<keyword evidence="1" id="KW-0175">Coiled coil</keyword>
<dbReference type="Proteomes" id="UP000799324">
    <property type="component" value="Unassembled WGS sequence"/>
</dbReference>
<name>A0A6A6SYC5_9PLEO</name>
<dbReference type="OrthoDB" id="1923159at2759"/>
<sequence length="882" mass="92119">MLTWIRADDTLFSPEEEASLNVDALVNDTDNDSARAATPLANPILDQSRRATPTIPPGFSAAALAKPFVVQPAPPLSRNASFNVTPAVPVVPVTPIRPVTPAKAKEKTRVEPAANPDNDTERRPAATEPTTPANKSREAKLPKTQASESSKKRPKESKQLTTPEHKAIKTPEPTPSIKATPKSRPSGKSAQSAIATASPQQAAKENVTQPTPSSTLSTKRQHPGKLDIAAATKLSDMGDPSKVDAQPKNIRNVSMASAVSVPSSPAATSTGSPVKRATVPRTLRVLPTPKTELPPPLSAVSTTVPQIPTVDKLRSRQASIASINLPGTPVSELVSDNASVTSTSLSRPSSPPLIGGKVGSAPVRKKTKSQAKKDRQERARQIVEEQATAMDEQTKSDPEPVQAPIVGRKKKAKKPGSTIPKPISIPAKSQPASPKPAIVEEEETEEDKVITTPITATKKGHSAKTSISSPHQPQFSPEAEHDVFKDKKDPTAQSIIAELQRTGELLASTLEFFKPLSSSLAHAARGTQPLNTSTPPDLKIHFSEADLDALAKKKPVRLHGQNGKSDSRTLITPQGKFFWGLTQELEEKALELEKHIEELKGSARFRPRKQHAHSHHHSPATAQSKDVLPAIATALKEAGAKLSKSGAGSSSGQQMPALDPTSTLLGSTPLPLPPVHAPTDTPPHQQQQAPADATAYLNQFVLPNTDNPSSNTPRTEMAAVGGPPGVGSVNNMSVNVNKIAKAAKVVAEGGTWAGAADVEGLGVMAADFLGGVVVQGLEALVGAGLGFDSSMKGGEGGIGIGVDGLAGVDVQGLVDVLGVAGGLGGLGGPVGRGARGSARRSVLSVDEAEQAMLQAKKENEVLEKKLAAVMKRNKKVVGGGKA</sequence>
<proteinExistence type="predicted"/>
<dbReference type="EMBL" id="MU004396">
    <property type="protein sequence ID" value="KAF2652676.1"/>
    <property type="molecule type" value="Genomic_DNA"/>
</dbReference>
<feature type="compositionally biased region" description="Basic residues" evidence="2">
    <location>
        <begin position="605"/>
        <end position="618"/>
    </location>
</feature>
<feature type="region of interest" description="Disordered" evidence="2">
    <location>
        <begin position="327"/>
        <end position="477"/>
    </location>
</feature>
<feature type="region of interest" description="Disordered" evidence="2">
    <location>
        <begin position="605"/>
        <end position="626"/>
    </location>
</feature>
<feature type="compositionally biased region" description="Low complexity" evidence="2">
    <location>
        <begin position="422"/>
        <end position="437"/>
    </location>
</feature>
<evidence type="ECO:0000256" key="1">
    <source>
        <dbReference type="SAM" id="Coils"/>
    </source>
</evidence>
<dbReference type="AlphaFoldDB" id="A0A6A6SYC5"/>
<accession>A0A6A6SYC5</accession>
<evidence type="ECO:0000313" key="3">
    <source>
        <dbReference type="EMBL" id="KAF2652676.1"/>
    </source>
</evidence>